<dbReference type="InterPro" id="IPR001478">
    <property type="entry name" value="PDZ"/>
</dbReference>
<dbReference type="CDD" id="cd06782">
    <property type="entry name" value="cpPDZ_CPP-like"/>
    <property type="match status" value="1"/>
</dbReference>
<dbReference type="PANTHER" id="PTHR32060">
    <property type="entry name" value="TAIL-SPECIFIC PROTEASE"/>
    <property type="match status" value="1"/>
</dbReference>
<protein>
    <submittedName>
        <fullName evidence="8">Carboxy-terminal processing protease CtpA</fullName>
    </submittedName>
</protein>
<keyword evidence="4 5" id="KW-0720">Serine protease</keyword>
<comment type="similarity">
    <text evidence="1 5">Belongs to the peptidase S41A family.</text>
</comment>
<feature type="transmembrane region" description="Helical" evidence="6">
    <location>
        <begin position="20"/>
        <end position="43"/>
    </location>
</feature>
<dbReference type="NCBIfam" id="TIGR00225">
    <property type="entry name" value="prc"/>
    <property type="match status" value="1"/>
</dbReference>
<dbReference type="PANTHER" id="PTHR32060:SF30">
    <property type="entry name" value="CARBOXY-TERMINAL PROCESSING PROTEASE CTPA"/>
    <property type="match status" value="1"/>
</dbReference>
<evidence type="ECO:0000313" key="8">
    <source>
        <dbReference type="EMBL" id="CEA00072.1"/>
    </source>
</evidence>
<dbReference type="PROSITE" id="PS50106">
    <property type="entry name" value="PDZ"/>
    <property type="match status" value="1"/>
</dbReference>
<name>A0A078M450_9BACL</name>
<dbReference type="CDD" id="cd07560">
    <property type="entry name" value="Peptidase_S41_CPP"/>
    <property type="match status" value="1"/>
</dbReference>
<dbReference type="GO" id="GO:0007165">
    <property type="term" value="P:signal transduction"/>
    <property type="evidence" value="ECO:0007669"/>
    <property type="project" value="TreeGrafter"/>
</dbReference>
<dbReference type="Gene3D" id="3.90.226.10">
    <property type="entry name" value="2-enoyl-CoA Hydratase, Chain A, domain 1"/>
    <property type="match status" value="1"/>
</dbReference>
<dbReference type="FunFam" id="2.30.42.10:FF:000063">
    <property type="entry name" value="Peptidase, S41 family"/>
    <property type="match status" value="1"/>
</dbReference>
<sequence length="478" mass="52269">MENQQQTTKPAGRYLRIKPFAFLMLLFLVILVTAGLTIFALTFGEEKVVEVKVPVERQEFAQLYDAFDELNTKYYKEVDKEKLVEGAVNGMVDALDDPYSDFMTKKEAQEFSESLSGSFQGIGAEVQDSNGQIMIVSPIKNSPAERAGLLPNDIVVEVDGKNIEGKTTTEAVSLIRGEKGTEVKLLIKRGDAEPMTVTIKRDDIPIETVYGEMLDGGIAHIQITSFSETTSDELVAILDSLKDVKGIVLDMRQNPGGYLEQAYAIANLFLEDGKPIYQIEMRDGKPKVFKAKGPKAYDMPLTVLVDEGSASASEIVAAALQESAGAKVVGVQSFGKGTMQTVEEYKDGSNLKYTQGKWLTPKGNWINEKGVTPDVEAKLPDYATLPYLDTKAEMKQGVVSEQVKAAKQMLAALGYEPGETTTTFDEAMTSAVYAFQADNGLAQDGIITGDTTKKLMEKLRDKLKKDDTQVKAAVDALK</sequence>
<gene>
    <name evidence="8" type="primary">ctpA</name>
    <name evidence="8" type="ORF">BN1050_00440</name>
</gene>
<dbReference type="InterPro" id="IPR036365">
    <property type="entry name" value="PGBD-like_sf"/>
</dbReference>
<dbReference type="SUPFAM" id="SSF52096">
    <property type="entry name" value="ClpP/crotonase"/>
    <property type="match status" value="1"/>
</dbReference>
<dbReference type="SMART" id="SM00245">
    <property type="entry name" value="TSPc"/>
    <property type="match status" value="1"/>
</dbReference>
<evidence type="ECO:0000256" key="5">
    <source>
        <dbReference type="RuleBase" id="RU004404"/>
    </source>
</evidence>
<dbReference type="Gene3D" id="1.10.101.10">
    <property type="entry name" value="PGBD-like superfamily/PGBD"/>
    <property type="match status" value="1"/>
</dbReference>
<keyword evidence="6" id="KW-0812">Transmembrane</keyword>
<dbReference type="AlphaFoldDB" id="A0A078M450"/>
<dbReference type="Gene3D" id="3.30.750.44">
    <property type="match status" value="1"/>
</dbReference>
<dbReference type="Pfam" id="PF03572">
    <property type="entry name" value="Peptidase_S41"/>
    <property type="match status" value="1"/>
</dbReference>
<dbReference type="SUPFAM" id="SSF50156">
    <property type="entry name" value="PDZ domain-like"/>
    <property type="match status" value="1"/>
</dbReference>
<keyword evidence="3 5" id="KW-0378">Hydrolase</keyword>
<dbReference type="GO" id="GO:0004175">
    <property type="term" value="F:endopeptidase activity"/>
    <property type="evidence" value="ECO:0007669"/>
    <property type="project" value="TreeGrafter"/>
</dbReference>
<dbReference type="InterPro" id="IPR002477">
    <property type="entry name" value="Peptidoglycan-bd-like"/>
</dbReference>
<feature type="domain" description="PDZ" evidence="7">
    <location>
        <begin position="108"/>
        <end position="176"/>
    </location>
</feature>
<dbReference type="InterPro" id="IPR055210">
    <property type="entry name" value="CtpA/B_N"/>
</dbReference>
<dbReference type="GO" id="GO:0008236">
    <property type="term" value="F:serine-type peptidase activity"/>
    <property type="evidence" value="ECO:0007669"/>
    <property type="project" value="UniProtKB-KW"/>
</dbReference>
<dbReference type="HOGENOM" id="CLU_017295_3_0_9"/>
<organism evidence="8">
    <name type="scientific">Metalysinibacillus saudimassiliensis</name>
    <dbReference type="NCBI Taxonomy" id="1461583"/>
    <lineage>
        <taxon>Bacteria</taxon>
        <taxon>Bacillati</taxon>
        <taxon>Bacillota</taxon>
        <taxon>Bacilli</taxon>
        <taxon>Bacillales</taxon>
        <taxon>Caryophanaceae</taxon>
        <taxon>Metalysinibacillus</taxon>
    </lineage>
</organism>
<dbReference type="Pfam" id="PF17820">
    <property type="entry name" value="PDZ_6"/>
    <property type="match status" value="1"/>
</dbReference>
<evidence type="ECO:0000256" key="1">
    <source>
        <dbReference type="ARBA" id="ARBA00009179"/>
    </source>
</evidence>
<dbReference type="GO" id="GO:0030288">
    <property type="term" value="C:outer membrane-bounded periplasmic space"/>
    <property type="evidence" value="ECO:0007669"/>
    <property type="project" value="TreeGrafter"/>
</dbReference>
<dbReference type="SMART" id="SM00228">
    <property type="entry name" value="PDZ"/>
    <property type="match status" value="1"/>
</dbReference>
<dbReference type="InterPro" id="IPR041489">
    <property type="entry name" value="PDZ_6"/>
</dbReference>
<dbReference type="InterPro" id="IPR005151">
    <property type="entry name" value="Tail-specific_protease"/>
</dbReference>
<dbReference type="Gene3D" id="2.30.42.10">
    <property type="match status" value="1"/>
</dbReference>
<dbReference type="FunFam" id="3.30.750.44:FF:000001">
    <property type="entry name" value="S41 family peptidase"/>
    <property type="match status" value="1"/>
</dbReference>
<evidence type="ECO:0000256" key="2">
    <source>
        <dbReference type="ARBA" id="ARBA00022670"/>
    </source>
</evidence>
<accession>A0A078M450</accession>
<evidence type="ECO:0000259" key="7">
    <source>
        <dbReference type="PROSITE" id="PS50106"/>
    </source>
</evidence>
<dbReference type="SUPFAM" id="SSF47090">
    <property type="entry name" value="PGBD-like"/>
    <property type="match status" value="1"/>
</dbReference>
<evidence type="ECO:0000256" key="3">
    <source>
        <dbReference type="ARBA" id="ARBA00022801"/>
    </source>
</evidence>
<dbReference type="InterPro" id="IPR036366">
    <property type="entry name" value="PGBDSf"/>
</dbReference>
<keyword evidence="2 5" id="KW-0645">Protease</keyword>
<dbReference type="EMBL" id="LN483073">
    <property type="protein sequence ID" value="CEA00072.1"/>
    <property type="molecule type" value="Genomic_DNA"/>
</dbReference>
<dbReference type="GO" id="GO:0006508">
    <property type="term" value="P:proteolysis"/>
    <property type="evidence" value="ECO:0007669"/>
    <property type="project" value="UniProtKB-KW"/>
</dbReference>
<keyword evidence="6" id="KW-0472">Membrane</keyword>
<evidence type="ECO:0000256" key="6">
    <source>
        <dbReference type="SAM" id="Phobius"/>
    </source>
</evidence>
<reference evidence="8" key="1">
    <citation type="submission" date="2014-07" db="EMBL/GenBank/DDBJ databases">
        <authorList>
            <person name="Urmite Genomes Urmite Genomes"/>
        </authorList>
    </citation>
    <scope>NUCLEOTIDE SEQUENCE</scope>
    <source>
        <strain evidence="8">13S34_air</strain>
    </source>
</reference>
<keyword evidence="6" id="KW-1133">Transmembrane helix</keyword>
<dbReference type="InterPro" id="IPR036034">
    <property type="entry name" value="PDZ_sf"/>
</dbReference>
<dbReference type="InterPro" id="IPR029045">
    <property type="entry name" value="ClpP/crotonase-like_dom_sf"/>
</dbReference>
<dbReference type="PATRIC" id="fig|1461583.4.peg.412"/>
<dbReference type="InterPro" id="IPR004447">
    <property type="entry name" value="Peptidase_S41A"/>
</dbReference>
<dbReference type="Pfam" id="PF01471">
    <property type="entry name" value="PG_binding_1"/>
    <property type="match status" value="1"/>
</dbReference>
<proteinExistence type="inferred from homology"/>
<evidence type="ECO:0000256" key="4">
    <source>
        <dbReference type="ARBA" id="ARBA00022825"/>
    </source>
</evidence>
<dbReference type="Pfam" id="PF22694">
    <property type="entry name" value="CtpB_N-like"/>
    <property type="match status" value="1"/>
</dbReference>